<organism evidence="9">
    <name type="scientific">Brugia malayi</name>
    <name type="common">Filarial nematode worm</name>
    <dbReference type="NCBI Taxonomy" id="6279"/>
    <lineage>
        <taxon>Eukaryota</taxon>
        <taxon>Metazoa</taxon>
        <taxon>Ecdysozoa</taxon>
        <taxon>Nematoda</taxon>
        <taxon>Chromadorea</taxon>
        <taxon>Rhabditida</taxon>
        <taxon>Spirurina</taxon>
        <taxon>Spiruromorpha</taxon>
        <taxon>Filarioidea</taxon>
        <taxon>Onchocercidae</taxon>
        <taxon>Brugia</taxon>
    </lineage>
</organism>
<evidence type="ECO:0000313" key="12">
    <source>
        <dbReference type="WBParaSite" id="Bm5779.1"/>
    </source>
</evidence>
<proteinExistence type="inferred from homology"/>
<reference evidence="10" key="3">
    <citation type="submission" date="2019-04" db="EMBL/GenBank/DDBJ databases">
        <authorList>
            <person name="Howe K."/>
            <person name="Paulini M."/>
            <person name="Williams G."/>
        </authorList>
    </citation>
    <scope>NUCLEOTIDE SEQUENCE [LARGE SCALE GENOMIC DNA]</scope>
    <source>
        <strain evidence="10">FR3</strain>
    </source>
</reference>
<sequence length="509" mass="59015">MCCCQSTRAWYLFVVSVWLLLTVLRQILDSIGRLWIPIVFNSFQVFSCICGLIAMIHWQKRLIVVFMLFSFTSILYNIALILWYNELFAISRNVPILSAGFPYSYSFFLRYTPSCKSYYNLTNFRWMQLSCIVPYYHIESAQALLHIFMANFSIILSIIFFSKQNFNQKSEKQIVNMTTDEKFCADHYFMSATFNNSKKYNQEYSKEGINSINQAINEQCARPKNGYIRHSAKKSARKGYKETISAYKNLNNFQKPFTIKRSQSMTDLGCNCQQIGHIHNQQAYEPINKDVTNASKATGILMTNSGCVYRSGSLKNFKMPTTEGVRRILSREEINLAGSYRAKNTCANSPNTNLKSLVSFDPKSNVLLRIHNHIDDDDDDYNDNITDNVDTTRRHHHHPPQSQQQQKILAQVVEQIPHQNVKYSPMNNFLTTYQPKDLIIDCYNLTSYDQMPSNLSPRRSVRCSKHNDKNAMYDKKEQCRSTEKSSSIDHQKSTNTYDISIFNSNNFLV</sequence>
<dbReference type="GO" id="GO:0002028">
    <property type="term" value="P:regulation of sodium ion transport"/>
    <property type="evidence" value="ECO:0007669"/>
    <property type="project" value="UniProtKB-UniRule"/>
</dbReference>
<comment type="subcellular location">
    <subcellularLocation>
        <location evidence="1 7">Cell membrane</location>
        <topology evidence="1 7">Multi-pass membrane protein</topology>
    </subcellularLocation>
</comment>
<evidence type="ECO:0000313" key="10">
    <source>
        <dbReference type="EMBL" id="VIO95092.1"/>
    </source>
</evidence>
<dbReference type="FunCoup" id="A0A0H5SIQ2">
    <property type="interactions" value="3"/>
</dbReference>
<reference evidence="9" key="2">
    <citation type="submission" date="2012-12" db="EMBL/GenBank/DDBJ databases">
        <authorList>
            <person name="Gao Y.W."/>
            <person name="Fan S.T."/>
            <person name="Sun H.T."/>
            <person name="Wang Z."/>
            <person name="Gao X.L."/>
            <person name="Li Y.G."/>
            <person name="Wang T.C."/>
            <person name="Zhang K."/>
            <person name="Xu W.W."/>
            <person name="Yu Z.J."/>
            <person name="Xia X.Z."/>
        </authorList>
    </citation>
    <scope>NUCLEOTIDE SEQUENCE</scope>
    <source>
        <strain evidence="9">FR3</strain>
    </source>
</reference>
<evidence type="ECO:0000313" key="9">
    <source>
        <dbReference type="EMBL" id="CRZ23700.1"/>
    </source>
</evidence>
<evidence type="ECO:0000256" key="4">
    <source>
        <dbReference type="ARBA" id="ARBA00022692"/>
    </source>
</evidence>
<dbReference type="RefSeq" id="XP_042935446.1">
    <property type="nucleotide sequence ID" value="XM_043079512.1"/>
</dbReference>
<dbReference type="GO" id="GO:0005886">
    <property type="term" value="C:plasma membrane"/>
    <property type="evidence" value="ECO:0007669"/>
    <property type="project" value="UniProtKB-SubCell"/>
</dbReference>
<dbReference type="Proteomes" id="UP000006672">
    <property type="component" value="Unassembled WGS sequence"/>
</dbReference>
<dbReference type="CTD" id="66059949"/>
<feature type="region of interest" description="Disordered" evidence="8">
    <location>
        <begin position="377"/>
        <end position="403"/>
    </location>
</feature>
<keyword evidence="4 7" id="KW-0812">Transmembrane</keyword>
<dbReference type="EMBL" id="CAAKNF010000193">
    <property type="protein sequence ID" value="VIO95092.1"/>
    <property type="molecule type" value="Genomic_DNA"/>
</dbReference>
<evidence type="ECO:0000256" key="3">
    <source>
        <dbReference type="ARBA" id="ARBA00022475"/>
    </source>
</evidence>
<evidence type="ECO:0000256" key="7">
    <source>
        <dbReference type="RuleBase" id="RU368041"/>
    </source>
</evidence>
<dbReference type="InterPro" id="IPR008516">
    <property type="entry name" value="Na/K-Atpase_Interacting"/>
</dbReference>
<evidence type="ECO:0000256" key="2">
    <source>
        <dbReference type="ARBA" id="ARBA00006364"/>
    </source>
</evidence>
<reference evidence="12" key="4">
    <citation type="submission" date="2019-12" db="UniProtKB">
        <authorList>
            <consortium name="WormBaseParasite"/>
        </authorList>
    </citation>
    <scope>IDENTIFICATION</scope>
</reference>
<accession>A0A4E9FF58</accession>
<dbReference type="Pfam" id="PF05640">
    <property type="entry name" value="NKAIN"/>
    <property type="match status" value="1"/>
</dbReference>
<dbReference type="OrthoDB" id="10050321at2759"/>
<dbReference type="PANTHER" id="PTHR13084">
    <property type="entry name" value="T-CELL LYMPHOMA BREAKPOINT-ASSOCIATED TARGET 1-RELATED"/>
    <property type="match status" value="1"/>
</dbReference>
<dbReference type="EMBL" id="LN856912">
    <property type="protein sequence ID" value="CRZ23700.1"/>
    <property type="molecule type" value="Genomic_DNA"/>
</dbReference>
<keyword evidence="6 7" id="KW-0472">Membrane</keyword>
<comment type="similarity">
    <text evidence="2 7">Belongs to the NKAIN family.</text>
</comment>
<dbReference type="AlphaFoldDB" id="A0A0H5SIQ2"/>
<keyword evidence="11" id="KW-1185">Reference proteome</keyword>
<evidence type="ECO:0000256" key="5">
    <source>
        <dbReference type="ARBA" id="ARBA00022989"/>
    </source>
</evidence>
<feature type="transmembrane region" description="Helical" evidence="7">
    <location>
        <begin position="143"/>
        <end position="162"/>
    </location>
</feature>
<evidence type="ECO:0000313" key="13">
    <source>
        <dbReference type="WormBase" id="Bm5779"/>
    </source>
</evidence>
<evidence type="ECO:0000256" key="6">
    <source>
        <dbReference type="ARBA" id="ARBA00023136"/>
    </source>
</evidence>
<dbReference type="PANTHER" id="PTHR13084:SF6">
    <property type="entry name" value="SODIUM_POTASSIUM-TRANSPORTING ATPASE SUBUNIT BETA-1-INTERACTING PROTEIN"/>
    <property type="match status" value="1"/>
</dbReference>
<feature type="transmembrane region" description="Helical" evidence="7">
    <location>
        <begin position="9"/>
        <end position="28"/>
    </location>
</feature>
<dbReference type="OMA" id="ILWYNEL"/>
<gene>
    <name evidence="9 12 13" type="ORF">Bm5779</name>
    <name evidence="10" type="ORF">BM_BM5779</name>
    <name evidence="9" type="ORF">BM_Bm5779</name>
</gene>
<dbReference type="KEGG" id="bmy:BM_BM5779"/>
<name>A0A0H5SIQ2_BRUMA</name>
<evidence type="ECO:0000256" key="8">
    <source>
        <dbReference type="SAM" id="MobiDB-lite"/>
    </source>
</evidence>
<reference evidence="9 11" key="1">
    <citation type="journal article" date="2007" name="Science">
        <title>Draft genome of the filarial nematode parasite Brugia malayi.</title>
        <authorList>
            <person name="Ghedin E."/>
            <person name="Wang S."/>
            <person name="Spiro D."/>
            <person name="Caler E."/>
            <person name="Zhao Q."/>
            <person name="Crabtree J."/>
            <person name="Allen J.E."/>
            <person name="Delcher A.L."/>
            <person name="Guiliano D.B."/>
            <person name="Miranda-Saavedra D."/>
            <person name="Angiuoli S.V."/>
            <person name="Creasy T."/>
            <person name="Amedeo P."/>
            <person name="Haas B."/>
            <person name="El-Sayed N.M."/>
            <person name="Wortman J.R."/>
            <person name="Feldblyum T."/>
            <person name="Tallon L."/>
            <person name="Schatz M."/>
            <person name="Shumway M."/>
            <person name="Koo H."/>
            <person name="Salzberg S.L."/>
            <person name="Schobel S."/>
            <person name="Pertea M."/>
            <person name="Pop M."/>
            <person name="White O."/>
            <person name="Barton G.J."/>
            <person name="Carlow C.K."/>
            <person name="Crawford M.J."/>
            <person name="Daub J."/>
            <person name="Dimmic M.W."/>
            <person name="Estes C.F."/>
            <person name="Foster J.M."/>
            <person name="Ganatra M."/>
            <person name="Gregory W.F."/>
            <person name="Johnson N.M."/>
            <person name="Jin J."/>
            <person name="Komuniecki R."/>
            <person name="Korf I."/>
            <person name="Kumar S."/>
            <person name="Laney S."/>
            <person name="Li B.W."/>
            <person name="Li W."/>
            <person name="Lindblom T.H."/>
            <person name="Lustigman S."/>
            <person name="Ma D."/>
            <person name="Maina C.V."/>
            <person name="Martin D.M."/>
            <person name="McCarter J.P."/>
            <person name="McReynolds L."/>
            <person name="Mitreva M."/>
            <person name="Nutman T.B."/>
            <person name="Parkinson J."/>
            <person name="Peregrin-Alvarez J.M."/>
            <person name="Poole C."/>
            <person name="Ren Q."/>
            <person name="Saunders L."/>
            <person name="Sluder A.E."/>
            <person name="Smith K."/>
            <person name="Stanke M."/>
            <person name="Unnasch T.R."/>
            <person name="Ware J."/>
            <person name="Wei A.D."/>
            <person name="Weil G."/>
            <person name="Williams D.J."/>
            <person name="Zhang Y."/>
            <person name="Williams S.A."/>
            <person name="Fraser-Liggett C."/>
            <person name="Slatko B."/>
            <person name="Blaxter M.L."/>
            <person name="Scott A.L."/>
        </authorList>
    </citation>
    <scope>NUCLEOTIDE SEQUENCE</scope>
    <source>
        <strain evidence="9 11">FR3</strain>
    </source>
</reference>
<keyword evidence="3 7" id="KW-1003">Cell membrane</keyword>
<accession>A0A0H5SIQ2</accession>
<dbReference type="WormBase" id="Bm5779">
    <property type="protein sequence ID" value="BM22518"/>
    <property type="gene ID" value="WBGene00226040"/>
</dbReference>
<evidence type="ECO:0000256" key="1">
    <source>
        <dbReference type="ARBA" id="ARBA00004651"/>
    </source>
</evidence>
<protein>
    <recommendedName>
        <fullName evidence="7">Sodium/potassium-transporting ATPase subunit beta-1-interacting protein</fullName>
        <shortName evidence="7">Na(+)/K(+)-transporting ATPase subunit beta-1-interacting protein</shortName>
    </recommendedName>
</protein>
<feature type="region of interest" description="Disordered" evidence="8">
    <location>
        <begin position="453"/>
        <end position="490"/>
    </location>
</feature>
<dbReference type="GeneID" id="66059949"/>
<feature type="compositionally biased region" description="Basic and acidic residues" evidence="8">
    <location>
        <begin position="465"/>
        <end position="490"/>
    </location>
</feature>
<feature type="transmembrane region" description="Helical" evidence="7">
    <location>
        <begin position="34"/>
        <end position="55"/>
    </location>
</feature>
<dbReference type="WBParaSite" id="Bm5779.1">
    <property type="protein sequence ID" value="Bm5779.1"/>
    <property type="gene ID" value="WBGene00226040"/>
</dbReference>
<evidence type="ECO:0000313" key="11">
    <source>
        <dbReference type="Proteomes" id="UP000006672"/>
    </source>
</evidence>
<keyword evidence="5 7" id="KW-1133">Transmembrane helix</keyword>
<feature type="transmembrane region" description="Helical" evidence="7">
    <location>
        <begin position="62"/>
        <end position="84"/>
    </location>
</feature>